<keyword evidence="8 10" id="KW-0320">Glycogen biosynthesis</keyword>
<evidence type="ECO:0000313" key="14">
    <source>
        <dbReference type="Proteomes" id="UP000199612"/>
    </source>
</evidence>
<dbReference type="InterPro" id="IPR004193">
    <property type="entry name" value="Glyco_hydro_13_N"/>
</dbReference>
<dbReference type="InterPro" id="IPR006407">
    <property type="entry name" value="GlgB"/>
</dbReference>
<reference evidence="14" key="1">
    <citation type="submission" date="2016-10" db="EMBL/GenBank/DDBJ databases">
        <authorList>
            <person name="Varghese N."/>
            <person name="Submissions S."/>
        </authorList>
    </citation>
    <scope>NUCLEOTIDE SEQUENCE [LARGE SCALE GENOMIC DNA]</scope>
    <source>
        <strain evidence="14">DSM 23664</strain>
    </source>
</reference>
<evidence type="ECO:0000313" key="13">
    <source>
        <dbReference type="EMBL" id="SFC26452.1"/>
    </source>
</evidence>
<name>A0A1I1HSA4_9LACT</name>
<dbReference type="Pfam" id="PF02922">
    <property type="entry name" value="CBM_48"/>
    <property type="match status" value="1"/>
</dbReference>
<comment type="subunit">
    <text evidence="10">Monomer.</text>
</comment>
<evidence type="ECO:0000256" key="8">
    <source>
        <dbReference type="ARBA" id="ARBA00023056"/>
    </source>
</evidence>
<dbReference type="AlphaFoldDB" id="A0A1I1HSA4"/>
<dbReference type="PIRSF" id="PIRSF000463">
    <property type="entry name" value="GlgB"/>
    <property type="match status" value="1"/>
</dbReference>
<dbReference type="InterPro" id="IPR017853">
    <property type="entry name" value="GH"/>
</dbReference>
<protein>
    <recommendedName>
        <fullName evidence="10">1,4-alpha-glucan branching enzyme GlgB</fullName>
        <ecNumber evidence="10">2.4.1.18</ecNumber>
    </recommendedName>
    <alternativeName>
        <fullName evidence="10">1,4-alpha-D-glucan:1,4-alpha-D-glucan 6-glucosyl-transferase</fullName>
    </alternativeName>
    <alternativeName>
        <fullName evidence="10">Alpha-(1-&gt;4)-glucan branching enzyme</fullName>
    </alternativeName>
    <alternativeName>
        <fullName evidence="10">Glycogen branching enzyme</fullName>
        <shortName evidence="10">BE</shortName>
    </alternativeName>
</protein>
<keyword evidence="7 10" id="KW-0808">Transferase</keyword>
<dbReference type="GO" id="GO:0003844">
    <property type="term" value="F:1,4-alpha-glucan branching enzyme activity"/>
    <property type="evidence" value="ECO:0007669"/>
    <property type="project" value="UniProtKB-UniRule"/>
</dbReference>
<dbReference type="Proteomes" id="UP000199612">
    <property type="component" value="Unassembled WGS sequence"/>
</dbReference>
<gene>
    <name evidence="10" type="primary">glgB</name>
    <name evidence="13" type="ORF">SAMN04488102_104168</name>
</gene>
<dbReference type="InterPro" id="IPR013783">
    <property type="entry name" value="Ig-like_fold"/>
</dbReference>
<evidence type="ECO:0000256" key="7">
    <source>
        <dbReference type="ARBA" id="ARBA00022679"/>
    </source>
</evidence>
<dbReference type="STRING" id="753702.SAMN04488102_104168"/>
<proteinExistence type="inferred from homology"/>
<comment type="pathway">
    <text evidence="3 10">Glycan biosynthesis; glycogen biosynthesis.</text>
</comment>
<dbReference type="Pfam" id="PF00128">
    <property type="entry name" value="Alpha-amylase"/>
    <property type="match status" value="2"/>
</dbReference>
<keyword evidence="6 10" id="KW-0328">Glycosyltransferase</keyword>
<comment type="similarity">
    <text evidence="4 10">Belongs to the glycosyl hydrolase 13 family. GlgB subfamily.</text>
</comment>
<dbReference type="FunFam" id="3.20.20.80:FF:000003">
    <property type="entry name" value="1,4-alpha-glucan branching enzyme GlgB"/>
    <property type="match status" value="1"/>
</dbReference>
<comment type="function">
    <text evidence="2 10">Catalyzes the formation of the alpha-1,6-glucosidic linkages in glycogen by scission of a 1,4-alpha-linked oligosaccharide from growing alpha-1,4-glucan chains and the subsequent attachment of the oligosaccharide to the alpha-1,6 position.</text>
</comment>
<dbReference type="Gene3D" id="2.60.40.1180">
    <property type="entry name" value="Golgi alpha-mannosidase II"/>
    <property type="match status" value="1"/>
</dbReference>
<dbReference type="RefSeq" id="WP_091529461.1">
    <property type="nucleotide sequence ID" value="NZ_FOLT01000004.1"/>
</dbReference>
<evidence type="ECO:0000256" key="1">
    <source>
        <dbReference type="ARBA" id="ARBA00000826"/>
    </source>
</evidence>
<sequence>MSDGKEKLEYDNKDLASYYLFNEGTQYDSYTTMGCKKVEDGYVFTVWAPHAQAVYLVGDFNEWSELDEMQKVEETGMFRLKDARAKKGQCYKYKVVQADGSVAYKIDPYAYEFEVRPNDAAVVRDLPAKQWKDGLWMANRRRLEIYNRPLNIYEVHLSSWKHHEDGSWYTIEELKRELIPYVKKLGYTHIEFMPLMEHPLDASWGYQATGFFGLSSKYGTIEELQDFVETAHQENIGVIMDWVPGHFNRNDYGMAYFDGTPQFEYSDPNQANNNRWGTLNFDLGKNQVRSYLISNALFWLEQFHLDGLRVDAVSNMLYLDYDLGDWTPNDEGTNINKSGVEFIQIMNKKIFERHPDVLMMAEESTAWPKVTHPVHEGGLGFNYKWNMGWMNDTLRFFEMDPLYRKDHFNLITFSFMYTFNENYVLPFSHDEVVHGKKSMMHKMFGDRYNQFAGLRTIETYRMMHPGKKLQFMGAEFGQFLEWRFQEGLVWDSLNDSMNAKHLAFTQQLNAFYKEHRALWEVDHQPAGTEILQADNADESLLFFIRNGKKPRDFLVVLCNFVPVERQNVKVGVPFKGQYEEVWNTEWDALGGTWTTPQGVLKTTEESVHGKDYAVEVILPALSVVVLKPKRVYGVPKNK</sequence>
<dbReference type="GO" id="GO:0005829">
    <property type="term" value="C:cytosol"/>
    <property type="evidence" value="ECO:0007669"/>
    <property type="project" value="TreeGrafter"/>
</dbReference>
<dbReference type="GO" id="GO:0043169">
    <property type="term" value="F:cation binding"/>
    <property type="evidence" value="ECO:0007669"/>
    <property type="project" value="InterPro"/>
</dbReference>
<dbReference type="HAMAP" id="MF_00685">
    <property type="entry name" value="GlgB"/>
    <property type="match status" value="1"/>
</dbReference>
<dbReference type="EMBL" id="FOLT01000004">
    <property type="protein sequence ID" value="SFC26452.1"/>
    <property type="molecule type" value="Genomic_DNA"/>
</dbReference>
<evidence type="ECO:0000256" key="5">
    <source>
        <dbReference type="ARBA" id="ARBA00022600"/>
    </source>
</evidence>
<dbReference type="PANTHER" id="PTHR43651:SF3">
    <property type="entry name" value="1,4-ALPHA-GLUCAN-BRANCHING ENZYME"/>
    <property type="match status" value="1"/>
</dbReference>
<dbReference type="PANTHER" id="PTHR43651">
    <property type="entry name" value="1,4-ALPHA-GLUCAN-BRANCHING ENZYME"/>
    <property type="match status" value="1"/>
</dbReference>
<dbReference type="GO" id="GO:0004553">
    <property type="term" value="F:hydrolase activity, hydrolyzing O-glycosyl compounds"/>
    <property type="evidence" value="ECO:0007669"/>
    <property type="project" value="InterPro"/>
</dbReference>
<accession>A0A1I1HSA4</accession>
<dbReference type="SUPFAM" id="SSF51445">
    <property type="entry name" value="(Trans)glycosidases"/>
    <property type="match status" value="1"/>
</dbReference>
<dbReference type="InterPro" id="IPR006048">
    <property type="entry name" value="A-amylase/branching_C"/>
</dbReference>
<dbReference type="InterPro" id="IPR014756">
    <property type="entry name" value="Ig_E-set"/>
</dbReference>
<dbReference type="OrthoDB" id="9800174at2"/>
<evidence type="ECO:0000256" key="11">
    <source>
        <dbReference type="PIRSR" id="PIRSR000463-1"/>
    </source>
</evidence>
<dbReference type="InterPro" id="IPR037439">
    <property type="entry name" value="Branching_enzy"/>
</dbReference>
<organism evidence="13 14">
    <name type="scientific">Alkalibacterium subtropicum</name>
    <dbReference type="NCBI Taxonomy" id="753702"/>
    <lineage>
        <taxon>Bacteria</taxon>
        <taxon>Bacillati</taxon>
        <taxon>Bacillota</taxon>
        <taxon>Bacilli</taxon>
        <taxon>Lactobacillales</taxon>
        <taxon>Carnobacteriaceae</taxon>
        <taxon>Alkalibacterium</taxon>
    </lineage>
</organism>
<dbReference type="CDD" id="cd11322">
    <property type="entry name" value="AmyAc_Glg_BE"/>
    <property type="match status" value="1"/>
</dbReference>
<evidence type="ECO:0000256" key="2">
    <source>
        <dbReference type="ARBA" id="ARBA00002953"/>
    </source>
</evidence>
<dbReference type="NCBIfam" id="NF003811">
    <property type="entry name" value="PRK05402.1"/>
    <property type="match status" value="1"/>
</dbReference>
<dbReference type="Gene3D" id="2.60.40.10">
    <property type="entry name" value="Immunoglobulins"/>
    <property type="match status" value="1"/>
</dbReference>
<dbReference type="CDD" id="cd02855">
    <property type="entry name" value="E_set_GBE_prok_N"/>
    <property type="match status" value="1"/>
</dbReference>
<dbReference type="InterPro" id="IPR006047">
    <property type="entry name" value="GH13_cat_dom"/>
</dbReference>
<dbReference type="SUPFAM" id="SSF51011">
    <property type="entry name" value="Glycosyl hydrolase domain"/>
    <property type="match status" value="1"/>
</dbReference>
<dbReference type="InterPro" id="IPR044143">
    <property type="entry name" value="GlgB_N_E_set_prok"/>
</dbReference>
<feature type="active site" description="Nucleophile" evidence="10 11">
    <location>
        <position position="311"/>
    </location>
</feature>
<dbReference type="NCBIfam" id="TIGR01515">
    <property type="entry name" value="branching_enzym"/>
    <property type="match status" value="1"/>
</dbReference>
<feature type="active site" description="Proton donor" evidence="10 11">
    <location>
        <position position="362"/>
    </location>
</feature>
<dbReference type="EC" id="2.4.1.18" evidence="10"/>
<evidence type="ECO:0000256" key="10">
    <source>
        <dbReference type="HAMAP-Rule" id="MF_00685"/>
    </source>
</evidence>
<comment type="catalytic activity">
    <reaction evidence="1 10">
        <text>Transfers a segment of a (1-&gt;4)-alpha-D-glucan chain to a primary hydroxy group in a similar glucan chain.</text>
        <dbReference type="EC" id="2.4.1.18"/>
    </reaction>
</comment>
<keyword evidence="9 10" id="KW-0119">Carbohydrate metabolism</keyword>
<dbReference type="SMART" id="SM00642">
    <property type="entry name" value="Aamy"/>
    <property type="match status" value="1"/>
</dbReference>
<evidence type="ECO:0000259" key="12">
    <source>
        <dbReference type="SMART" id="SM00642"/>
    </source>
</evidence>
<evidence type="ECO:0000256" key="4">
    <source>
        <dbReference type="ARBA" id="ARBA00009000"/>
    </source>
</evidence>
<dbReference type="InterPro" id="IPR013780">
    <property type="entry name" value="Glyco_hydro_b"/>
</dbReference>
<dbReference type="UniPathway" id="UPA00164"/>
<dbReference type="Gene3D" id="3.20.20.80">
    <property type="entry name" value="Glycosidases"/>
    <property type="match status" value="1"/>
</dbReference>
<evidence type="ECO:0000256" key="6">
    <source>
        <dbReference type="ARBA" id="ARBA00022676"/>
    </source>
</evidence>
<dbReference type="Pfam" id="PF02806">
    <property type="entry name" value="Alpha-amylase_C"/>
    <property type="match status" value="1"/>
</dbReference>
<dbReference type="GO" id="GO:0005978">
    <property type="term" value="P:glycogen biosynthetic process"/>
    <property type="evidence" value="ECO:0007669"/>
    <property type="project" value="UniProtKB-UniRule"/>
</dbReference>
<keyword evidence="5 10" id="KW-0321">Glycogen metabolism</keyword>
<dbReference type="SUPFAM" id="SSF81296">
    <property type="entry name" value="E set domains"/>
    <property type="match status" value="1"/>
</dbReference>
<evidence type="ECO:0000256" key="3">
    <source>
        <dbReference type="ARBA" id="ARBA00004964"/>
    </source>
</evidence>
<evidence type="ECO:0000256" key="9">
    <source>
        <dbReference type="ARBA" id="ARBA00023277"/>
    </source>
</evidence>
<feature type="domain" description="Glycosyl hydrolase family 13 catalytic" evidence="12">
    <location>
        <begin position="154"/>
        <end position="501"/>
    </location>
</feature>
<keyword evidence="14" id="KW-1185">Reference proteome</keyword>
<dbReference type="NCBIfam" id="NF008967">
    <property type="entry name" value="PRK12313.1"/>
    <property type="match status" value="1"/>
</dbReference>